<evidence type="ECO:0000313" key="3">
    <source>
        <dbReference type="Proteomes" id="UP000076066"/>
    </source>
</evidence>
<dbReference type="RefSeq" id="WP_066135085.1">
    <property type="nucleotide sequence ID" value="NZ_CP014525.1"/>
</dbReference>
<dbReference type="GeneID" id="53317841"/>
<dbReference type="EMBL" id="CP014525">
    <property type="protein sequence ID" value="AMW34953.1"/>
    <property type="molecule type" value="Genomic_DNA"/>
</dbReference>
<reference evidence="2 3" key="1">
    <citation type="submission" date="2016-02" db="EMBL/GenBank/DDBJ databases">
        <title>Complete Genome of H5569, the type strain of the newly described species Haematospirillium jordaniae.</title>
        <authorList>
            <person name="Nicholson A.C."/>
            <person name="Humrighouse B.W."/>
            <person name="Loparov V."/>
            <person name="McQuiston J.R."/>
        </authorList>
    </citation>
    <scope>NUCLEOTIDE SEQUENCE [LARGE SCALE GENOMIC DNA]</scope>
    <source>
        <strain evidence="2 3">H5569</strain>
    </source>
</reference>
<keyword evidence="1" id="KW-0812">Transmembrane</keyword>
<evidence type="ECO:0000256" key="1">
    <source>
        <dbReference type="SAM" id="Phobius"/>
    </source>
</evidence>
<evidence type="ECO:0000313" key="2">
    <source>
        <dbReference type="EMBL" id="AMW34953.1"/>
    </source>
</evidence>
<accession>A0A143DFA3</accession>
<dbReference type="Proteomes" id="UP000076066">
    <property type="component" value="Chromosome"/>
</dbReference>
<keyword evidence="1" id="KW-0472">Membrane</keyword>
<feature type="transmembrane region" description="Helical" evidence="1">
    <location>
        <begin position="21"/>
        <end position="40"/>
    </location>
</feature>
<dbReference type="KEGG" id="hjo:AY555_06905"/>
<keyword evidence="1" id="KW-1133">Transmembrane helix</keyword>
<keyword evidence="3" id="KW-1185">Reference proteome</keyword>
<name>A0A143DFA3_9PROT</name>
<gene>
    <name evidence="2" type="ORF">AY555_06905</name>
</gene>
<dbReference type="AlphaFoldDB" id="A0A143DFA3"/>
<sequence>MFAEAILPDAIKRDVQTENRAIRIIVFIYVELLGFAHGIFVEIPSGIPARGDDLLVFTSMKR</sequence>
<protein>
    <submittedName>
        <fullName evidence="2">Uncharacterized protein</fullName>
    </submittedName>
</protein>
<proteinExistence type="predicted"/>
<organism evidence="2 3">
    <name type="scientific">Haematospirillum jordaniae</name>
    <dbReference type="NCBI Taxonomy" id="1549855"/>
    <lineage>
        <taxon>Bacteria</taxon>
        <taxon>Pseudomonadati</taxon>
        <taxon>Pseudomonadota</taxon>
        <taxon>Alphaproteobacteria</taxon>
        <taxon>Rhodospirillales</taxon>
        <taxon>Novispirillaceae</taxon>
        <taxon>Haematospirillum</taxon>
    </lineage>
</organism>